<evidence type="ECO:0000313" key="4">
    <source>
        <dbReference type="Proteomes" id="UP000236447"/>
    </source>
</evidence>
<dbReference type="EMBL" id="CP010728">
    <property type="protein sequence ID" value="AUR01615.1"/>
    <property type="molecule type" value="Genomic_DNA"/>
</dbReference>
<keyword evidence="1" id="KW-0378">Hydrolase</keyword>
<dbReference type="AlphaFoldDB" id="A0A2I7KG91"/>
<sequence>MNFNDLIARIIQKIEKRIAKPTSEITAAFNGECAVKHITVDTSVGAANVALYRPANAADDQVLPLYINIHGGGYVMRYPEQDDHICRYIADRVQCIVASIDYDVAPQARYPAAPIQCFEVSRWLVAQAATFAIDSQKIAAGGFSAGAVLSTGVALQSAQTGAFKLSALIAVYPPADLAAEPSTKTSKKRFPLISPFLARVFSGSYIPDIAKRSEPLASPTHADNLSALPDTMVITAELDTLRAEGDLFAEKIKETGVAVEHFTVRDADHFFTHQGTVAQAREAFDPMVAFLQTRLT</sequence>
<dbReference type="InterPro" id="IPR029058">
    <property type="entry name" value="AB_hydrolase_fold"/>
</dbReference>
<reference evidence="3 4" key="1">
    <citation type="journal article" date="2017" name="Front. Microbiol.">
        <title>Phaeobacter piscinae sp. nov., a species of the Roseobacter group and potential aquaculture probiont.</title>
        <authorList>
            <person name="Sonnenschein E.C."/>
            <person name="Phippen C.B.W."/>
            <person name="Nielsen K.F."/>
            <person name="Mateiu R.V."/>
            <person name="Melchiorsen J."/>
            <person name="Gram L."/>
            <person name="Overmann J."/>
            <person name="Freese H.M."/>
        </authorList>
    </citation>
    <scope>NUCLEOTIDE SEQUENCE [LARGE SCALE GENOMIC DNA]</scope>
    <source>
        <strain evidence="3 4">P88</strain>
        <plasmid evidence="3">pP88_c</plasmid>
    </source>
</reference>
<evidence type="ECO:0000256" key="1">
    <source>
        <dbReference type="ARBA" id="ARBA00022801"/>
    </source>
</evidence>
<evidence type="ECO:0000259" key="2">
    <source>
        <dbReference type="Pfam" id="PF07859"/>
    </source>
</evidence>
<dbReference type="Pfam" id="PF07859">
    <property type="entry name" value="Abhydrolase_3"/>
    <property type="match status" value="1"/>
</dbReference>
<dbReference type="SUPFAM" id="SSF53474">
    <property type="entry name" value="alpha/beta-Hydrolases"/>
    <property type="match status" value="1"/>
</dbReference>
<evidence type="ECO:0000313" key="3">
    <source>
        <dbReference type="EMBL" id="AUR01615.1"/>
    </source>
</evidence>
<keyword evidence="3" id="KW-0614">Plasmid</keyword>
<dbReference type="InterPro" id="IPR050300">
    <property type="entry name" value="GDXG_lipolytic_enzyme"/>
</dbReference>
<protein>
    <recommendedName>
        <fullName evidence="2">Alpha/beta hydrolase fold-3 domain-containing protein</fullName>
    </recommendedName>
</protein>
<dbReference type="GO" id="GO:0016787">
    <property type="term" value="F:hydrolase activity"/>
    <property type="evidence" value="ECO:0007669"/>
    <property type="project" value="UniProtKB-KW"/>
</dbReference>
<dbReference type="RefSeq" id="WP_158526356.1">
    <property type="nucleotide sequence ID" value="NZ_CP010728.1"/>
</dbReference>
<dbReference type="PANTHER" id="PTHR48081">
    <property type="entry name" value="AB HYDROLASE SUPERFAMILY PROTEIN C4A8.06C"/>
    <property type="match status" value="1"/>
</dbReference>
<feature type="domain" description="Alpha/beta hydrolase fold-3" evidence="2">
    <location>
        <begin position="67"/>
        <end position="272"/>
    </location>
</feature>
<accession>A0A2I7KG91</accession>
<dbReference type="Proteomes" id="UP000236447">
    <property type="component" value="Plasmid pP88_c"/>
</dbReference>
<proteinExistence type="predicted"/>
<dbReference type="PANTHER" id="PTHR48081:SF8">
    <property type="entry name" value="ALPHA_BETA HYDROLASE FOLD-3 DOMAIN-CONTAINING PROTEIN-RELATED"/>
    <property type="match status" value="1"/>
</dbReference>
<geneLocation type="plasmid" evidence="4">
    <name>pp88_c</name>
</geneLocation>
<dbReference type="InterPro" id="IPR013094">
    <property type="entry name" value="AB_hydrolase_3"/>
</dbReference>
<dbReference type="Gene3D" id="3.40.50.1820">
    <property type="entry name" value="alpha/beta hydrolase"/>
    <property type="match status" value="1"/>
</dbReference>
<name>A0A2I7KG91_9RHOB</name>
<gene>
    <name evidence="3" type="ORF">PhaeoP88_04303</name>
</gene>
<reference evidence="3 4" key="2">
    <citation type="journal article" date="2017" name="Genome Biol. Evol.">
        <title>Trajectories and Drivers of Genome Evolution in Surface-Associated Marine Phaeobacter.</title>
        <authorList>
            <person name="Freese H.M."/>
            <person name="Sikorski J."/>
            <person name="Bunk B."/>
            <person name="Scheuner C."/>
            <person name="Meier-Kolthoff J.P."/>
            <person name="Sproer C."/>
            <person name="Gram L."/>
            <person name="Overmann J."/>
        </authorList>
    </citation>
    <scope>NUCLEOTIDE SEQUENCE [LARGE SCALE GENOMIC DNA]</scope>
    <source>
        <strain evidence="3 4">P88</strain>
        <plasmid evidence="3">pP88_c</plasmid>
    </source>
</reference>
<organism evidence="3 4">
    <name type="scientific">Phaeobacter inhibens</name>
    <dbReference type="NCBI Taxonomy" id="221822"/>
    <lineage>
        <taxon>Bacteria</taxon>
        <taxon>Pseudomonadati</taxon>
        <taxon>Pseudomonadota</taxon>
        <taxon>Alphaproteobacteria</taxon>
        <taxon>Rhodobacterales</taxon>
        <taxon>Roseobacteraceae</taxon>
        <taxon>Phaeobacter</taxon>
    </lineage>
</organism>